<dbReference type="EMBL" id="CP036263">
    <property type="protein sequence ID" value="QDS99509.1"/>
    <property type="molecule type" value="Genomic_DNA"/>
</dbReference>
<dbReference type="Gene3D" id="3.30.360.10">
    <property type="entry name" value="Dihydrodipicolinate Reductase, domain 2"/>
    <property type="match status" value="1"/>
</dbReference>
<dbReference type="Pfam" id="PF01408">
    <property type="entry name" value="GFO_IDH_MocA"/>
    <property type="match status" value="1"/>
</dbReference>
<keyword evidence="5" id="KW-1185">Reference proteome</keyword>
<proteinExistence type="inferred from homology"/>
<keyword evidence="2 4" id="KW-0560">Oxidoreductase</keyword>
<dbReference type="GO" id="GO:0000166">
    <property type="term" value="F:nucleotide binding"/>
    <property type="evidence" value="ECO:0007669"/>
    <property type="project" value="InterPro"/>
</dbReference>
<protein>
    <submittedName>
        <fullName evidence="4">Inositol 2-dehydrogenase/D-chiro-inositol 3-dehydrogenase</fullName>
        <ecNumber evidence="4">1.1.1.18</ecNumber>
    </submittedName>
</protein>
<dbReference type="RefSeq" id="WP_145060720.1">
    <property type="nucleotide sequence ID" value="NZ_CP036263.1"/>
</dbReference>
<sequence>MKLRVGVIGIGAAWQSRHLPALRALGDRYQVVAVCDPVQHRAATVAREVNANVCDGFRALTQRSDIDAVLLLSAKWFGSLPINAACDAGKAVYCSAALELEDAQAAQLRDRLQQAGVAFMAEFPCRLSPATLRLKELIATRLGKPRLLFCNRRRITSPTGVGKSRCKSDLVELIDWCRYLVEDEPTSLTSTRFAPPQQTLHNAQNDLPGAEYFSVCLDFSPADQPGAGPLATISCGDYIPRTWSESLAYRRPADLKIVCERGIAFIDLPNTLSWFDDAGHHLESLEHERPVGEQLLMHFHRAVESLILKSSSLDDAHRAICLANRALEHANNGQRVLC</sequence>
<dbReference type="GO" id="GO:0050112">
    <property type="term" value="F:inositol 2-dehydrogenase (NAD+) activity"/>
    <property type="evidence" value="ECO:0007669"/>
    <property type="project" value="UniProtKB-EC"/>
</dbReference>
<dbReference type="InterPro" id="IPR051317">
    <property type="entry name" value="Gfo/Idh/MocA_oxidoreduct"/>
</dbReference>
<evidence type="ECO:0000313" key="4">
    <source>
        <dbReference type="EMBL" id="QDS99509.1"/>
    </source>
</evidence>
<gene>
    <name evidence="4" type="primary">iolG_6</name>
    <name evidence="4" type="ORF">HG15A2_28330</name>
</gene>
<dbReference type="EC" id="1.1.1.18" evidence="4"/>
<dbReference type="Proteomes" id="UP000319852">
    <property type="component" value="Chromosome"/>
</dbReference>
<accession>A0A517MXB6</accession>
<dbReference type="KEGG" id="amob:HG15A2_28330"/>
<reference evidence="4 5" key="1">
    <citation type="submission" date="2019-02" db="EMBL/GenBank/DDBJ databases">
        <title>Deep-cultivation of Planctomycetes and their phenomic and genomic characterization uncovers novel biology.</title>
        <authorList>
            <person name="Wiegand S."/>
            <person name="Jogler M."/>
            <person name="Boedeker C."/>
            <person name="Pinto D."/>
            <person name="Vollmers J."/>
            <person name="Rivas-Marin E."/>
            <person name="Kohn T."/>
            <person name="Peeters S.H."/>
            <person name="Heuer A."/>
            <person name="Rast P."/>
            <person name="Oberbeckmann S."/>
            <person name="Bunk B."/>
            <person name="Jeske O."/>
            <person name="Meyerdierks A."/>
            <person name="Storesund J.E."/>
            <person name="Kallscheuer N."/>
            <person name="Luecker S."/>
            <person name="Lage O.M."/>
            <person name="Pohl T."/>
            <person name="Merkel B.J."/>
            <person name="Hornburger P."/>
            <person name="Mueller R.-W."/>
            <person name="Bruemmer F."/>
            <person name="Labrenz M."/>
            <person name="Spormann A.M."/>
            <person name="Op den Camp H."/>
            <person name="Overmann J."/>
            <person name="Amann R."/>
            <person name="Jetten M.S.M."/>
            <person name="Mascher T."/>
            <person name="Medema M.H."/>
            <person name="Devos D.P."/>
            <person name="Kaster A.-K."/>
            <person name="Ovreas L."/>
            <person name="Rohde M."/>
            <person name="Galperin M.Y."/>
            <person name="Jogler C."/>
        </authorList>
    </citation>
    <scope>NUCLEOTIDE SEQUENCE [LARGE SCALE GENOMIC DNA]</scope>
    <source>
        <strain evidence="4 5">HG15A2</strain>
    </source>
</reference>
<evidence type="ECO:0000256" key="2">
    <source>
        <dbReference type="ARBA" id="ARBA00023002"/>
    </source>
</evidence>
<dbReference type="InterPro" id="IPR036291">
    <property type="entry name" value="NAD(P)-bd_dom_sf"/>
</dbReference>
<dbReference type="Gene3D" id="3.40.50.720">
    <property type="entry name" value="NAD(P)-binding Rossmann-like Domain"/>
    <property type="match status" value="1"/>
</dbReference>
<organism evidence="4 5">
    <name type="scientific">Adhaeretor mobilis</name>
    <dbReference type="NCBI Taxonomy" id="1930276"/>
    <lineage>
        <taxon>Bacteria</taxon>
        <taxon>Pseudomonadati</taxon>
        <taxon>Planctomycetota</taxon>
        <taxon>Planctomycetia</taxon>
        <taxon>Pirellulales</taxon>
        <taxon>Lacipirellulaceae</taxon>
        <taxon>Adhaeretor</taxon>
    </lineage>
</organism>
<evidence type="ECO:0000259" key="3">
    <source>
        <dbReference type="Pfam" id="PF01408"/>
    </source>
</evidence>
<dbReference type="InterPro" id="IPR000683">
    <property type="entry name" value="Gfo/Idh/MocA-like_OxRdtase_N"/>
</dbReference>
<dbReference type="PANTHER" id="PTHR43708">
    <property type="entry name" value="CONSERVED EXPRESSED OXIDOREDUCTASE (EUROFUNG)"/>
    <property type="match status" value="1"/>
</dbReference>
<dbReference type="PANTHER" id="PTHR43708:SF5">
    <property type="entry name" value="CONSERVED EXPRESSED OXIDOREDUCTASE (EUROFUNG)-RELATED"/>
    <property type="match status" value="1"/>
</dbReference>
<dbReference type="AlphaFoldDB" id="A0A517MXB6"/>
<evidence type="ECO:0000313" key="5">
    <source>
        <dbReference type="Proteomes" id="UP000319852"/>
    </source>
</evidence>
<name>A0A517MXB6_9BACT</name>
<comment type="similarity">
    <text evidence="1">Belongs to the Gfo/Idh/MocA family.</text>
</comment>
<dbReference type="SUPFAM" id="SSF51735">
    <property type="entry name" value="NAD(P)-binding Rossmann-fold domains"/>
    <property type="match status" value="1"/>
</dbReference>
<evidence type="ECO:0000256" key="1">
    <source>
        <dbReference type="ARBA" id="ARBA00010928"/>
    </source>
</evidence>
<dbReference type="OrthoDB" id="241454at2"/>
<feature type="domain" description="Gfo/Idh/MocA-like oxidoreductase N-terminal" evidence="3">
    <location>
        <begin position="3"/>
        <end position="121"/>
    </location>
</feature>